<name>A0A9X0DD57_9CNID</name>
<dbReference type="GO" id="GO:0032981">
    <property type="term" value="P:mitochondrial respiratory chain complex I assembly"/>
    <property type="evidence" value="ECO:0007669"/>
    <property type="project" value="InterPro"/>
</dbReference>
<proteinExistence type="predicted"/>
<dbReference type="GO" id="GO:0005739">
    <property type="term" value="C:mitochondrion"/>
    <property type="evidence" value="ECO:0007669"/>
    <property type="project" value="TreeGrafter"/>
</dbReference>
<reference evidence="2" key="1">
    <citation type="submission" date="2023-01" db="EMBL/GenBank/DDBJ databases">
        <title>Genome assembly of the deep-sea coral Lophelia pertusa.</title>
        <authorList>
            <person name="Herrera S."/>
            <person name="Cordes E."/>
        </authorList>
    </citation>
    <scope>NUCLEOTIDE SEQUENCE</scope>
    <source>
        <strain evidence="2">USNM1676648</strain>
        <tissue evidence="2">Polyp</tissue>
    </source>
</reference>
<accession>A0A9X0DD57</accession>
<comment type="caution">
    <text evidence="2">The sequence shown here is derived from an EMBL/GenBank/DDBJ whole genome shotgun (WGS) entry which is preliminary data.</text>
</comment>
<feature type="region of interest" description="Disordered" evidence="1">
    <location>
        <begin position="34"/>
        <end position="67"/>
    </location>
</feature>
<dbReference type="Pfam" id="PF06784">
    <property type="entry name" value="UPF0240"/>
    <property type="match status" value="1"/>
</dbReference>
<protein>
    <submittedName>
        <fullName evidence="2">Mitochondrial respiratory chain complex I assembly</fullName>
        <ecNumber evidence="2">3.4.22.56</ecNumber>
    </submittedName>
</protein>
<gene>
    <name evidence="2" type="primary">NDUFAF4</name>
    <name evidence="2" type="ORF">OS493_000202</name>
</gene>
<organism evidence="2 3">
    <name type="scientific">Desmophyllum pertusum</name>
    <dbReference type="NCBI Taxonomy" id="174260"/>
    <lineage>
        <taxon>Eukaryota</taxon>
        <taxon>Metazoa</taxon>
        <taxon>Cnidaria</taxon>
        <taxon>Anthozoa</taxon>
        <taxon>Hexacorallia</taxon>
        <taxon>Scleractinia</taxon>
        <taxon>Caryophylliina</taxon>
        <taxon>Caryophylliidae</taxon>
        <taxon>Desmophyllum</taxon>
    </lineage>
</organism>
<evidence type="ECO:0000256" key="1">
    <source>
        <dbReference type="SAM" id="MobiDB-lite"/>
    </source>
</evidence>
<evidence type="ECO:0000313" key="2">
    <source>
        <dbReference type="EMBL" id="KAJ7394393.1"/>
    </source>
</evidence>
<dbReference type="AlphaFoldDB" id="A0A9X0DD57"/>
<dbReference type="OrthoDB" id="2434756at2759"/>
<evidence type="ECO:0000313" key="3">
    <source>
        <dbReference type="Proteomes" id="UP001163046"/>
    </source>
</evidence>
<dbReference type="Proteomes" id="UP001163046">
    <property type="component" value="Unassembled WGS sequence"/>
</dbReference>
<sequence>MPRKRNEQLFKERDRKDDNFLGRLKDFKIDTLDAQGSKPITGSSETNRSLPVSRASQVPSELGRVPKGKISPVQLSELFAKRLADPDTWTDEKLAEHYQLDQEALSAVLKYFSDYAIIMKGELPRPSPPTFIT</sequence>
<dbReference type="GO" id="GO:0016787">
    <property type="term" value="F:hydrolase activity"/>
    <property type="evidence" value="ECO:0007669"/>
    <property type="project" value="UniProtKB-KW"/>
</dbReference>
<dbReference type="EMBL" id="MU825396">
    <property type="protein sequence ID" value="KAJ7394393.1"/>
    <property type="molecule type" value="Genomic_DNA"/>
</dbReference>
<dbReference type="PANTHER" id="PTHR13338">
    <property type="entry name" value="UPF0240 PROTEIN"/>
    <property type="match status" value="1"/>
</dbReference>
<keyword evidence="2" id="KW-0378">Hydrolase</keyword>
<dbReference type="PANTHER" id="PTHR13338:SF4">
    <property type="entry name" value="NADH DEHYDROGENASE [UBIQUINONE] 1 ALPHA SUBCOMPLEX ASSEMBLY FACTOR 4"/>
    <property type="match status" value="1"/>
</dbReference>
<dbReference type="InterPro" id="IPR009622">
    <property type="entry name" value="NDUFAF4"/>
</dbReference>
<feature type="compositionally biased region" description="Polar residues" evidence="1">
    <location>
        <begin position="38"/>
        <end position="59"/>
    </location>
</feature>
<dbReference type="EC" id="3.4.22.56" evidence="2"/>
<keyword evidence="3" id="KW-1185">Reference proteome</keyword>